<protein>
    <submittedName>
        <fullName evidence="1">Uncharacterized protein</fullName>
    </submittedName>
</protein>
<accession>A0A2C1LMB9</accession>
<name>A0A2C1LMB9_BACCE</name>
<dbReference type="Proteomes" id="UP000225766">
    <property type="component" value="Unassembled WGS sequence"/>
</dbReference>
<evidence type="ECO:0000313" key="2">
    <source>
        <dbReference type="Proteomes" id="UP000225766"/>
    </source>
</evidence>
<sequence>MNQVEKALKEKKRQQKFDMVFNHSVQGEGYILSPSHKWKTIVLQNFNKIQRNEMTVEQLVDLLEKEGVEFTQHKSLINFPVLECLNYIAKISGTKI</sequence>
<reference evidence="1 2" key="1">
    <citation type="submission" date="2017-09" db="EMBL/GenBank/DDBJ databases">
        <title>Large-scale bioinformatics analysis of Bacillus genomes uncovers conserved roles of natural products in bacterial physiology.</title>
        <authorList>
            <consortium name="Agbiome Team Llc"/>
            <person name="Bleich R.M."/>
            <person name="Grubbs K.J."/>
            <person name="Santa Maria K.C."/>
            <person name="Allen S.E."/>
            <person name="Farag S."/>
            <person name="Shank E.A."/>
            <person name="Bowers A."/>
        </authorList>
    </citation>
    <scope>NUCLEOTIDE SEQUENCE [LARGE SCALE GENOMIC DNA]</scope>
    <source>
        <strain evidence="1 2">AFS040105</strain>
    </source>
</reference>
<dbReference type="EMBL" id="NUMG01000027">
    <property type="protein sequence ID" value="PGT99413.1"/>
    <property type="molecule type" value="Genomic_DNA"/>
</dbReference>
<dbReference type="AlphaFoldDB" id="A0A2C1LMB9"/>
<gene>
    <name evidence="1" type="ORF">COD19_19000</name>
</gene>
<evidence type="ECO:0000313" key="1">
    <source>
        <dbReference type="EMBL" id="PGT99413.1"/>
    </source>
</evidence>
<dbReference type="RefSeq" id="WP_098858880.1">
    <property type="nucleotide sequence ID" value="NZ_NUMG01000027.1"/>
</dbReference>
<organism evidence="1 2">
    <name type="scientific">Bacillus cereus</name>
    <dbReference type="NCBI Taxonomy" id="1396"/>
    <lineage>
        <taxon>Bacteria</taxon>
        <taxon>Bacillati</taxon>
        <taxon>Bacillota</taxon>
        <taxon>Bacilli</taxon>
        <taxon>Bacillales</taxon>
        <taxon>Bacillaceae</taxon>
        <taxon>Bacillus</taxon>
        <taxon>Bacillus cereus group</taxon>
    </lineage>
</organism>
<proteinExistence type="predicted"/>
<comment type="caution">
    <text evidence="1">The sequence shown here is derived from an EMBL/GenBank/DDBJ whole genome shotgun (WGS) entry which is preliminary data.</text>
</comment>